<evidence type="ECO:0000256" key="2">
    <source>
        <dbReference type="ARBA" id="ARBA00009142"/>
    </source>
</evidence>
<name>A6G7J9_9BACT</name>
<feature type="transmembrane region" description="Helical" evidence="8">
    <location>
        <begin position="104"/>
        <end position="123"/>
    </location>
</feature>
<dbReference type="RefSeq" id="WP_006972694.1">
    <property type="nucleotide sequence ID" value="NZ_ABCS01000034.1"/>
</dbReference>
<comment type="caution">
    <text evidence="9">The sequence shown here is derived from an EMBL/GenBank/DDBJ whole genome shotgun (WGS) entry which is preliminary data.</text>
</comment>
<keyword evidence="5 8" id="KW-0812">Transmembrane</keyword>
<feature type="transmembrane region" description="Helical" evidence="8">
    <location>
        <begin position="198"/>
        <end position="220"/>
    </location>
</feature>
<accession>A6G7J9</accession>
<protein>
    <recommendedName>
        <fullName evidence="8">Probable membrane transporter protein</fullName>
    </recommendedName>
</protein>
<dbReference type="InterPro" id="IPR002781">
    <property type="entry name" value="TM_pro_TauE-like"/>
</dbReference>
<feature type="transmembrane region" description="Helical" evidence="8">
    <location>
        <begin position="167"/>
        <end position="186"/>
    </location>
</feature>
<dbReference type="PANTHER" id="PTHR30269:SF37">
    <property type="entry name" value="MEMBRANE TRANSPORTER PROTEIN"/>
    <property type="match status" value="1"/>
</dbReference>
<dbReference type="GO" id="GO:0005886">
    <property type="term" value="C:plasma membrane"/>
    <property type="evidence" value="ECO:0007669"/>
    <property type="project" value="UniProtKB-SubCell"/>
</dbReference>
<gene>
    <name evidence="9" type="ORF">PPSIR1_00705</name>
</gene>
<organism evidence="9 10">
    <name type="scientific">Plesiocystis pacifica SIR-1</name>
    <dbReference type="NCBI Taxonomy" id="391625"/>
    <lineage>
        <taxon>Bacteria</taxon>
        <taxon>Pseudomonadati</taxon>
        <taxon>Myxococcota</taxon>
        <taxon>Polyangia</taxon>
        <taxon>Nannocystales</taxon>
        <taxon>Nannocystaceae</taxon>
        <taxon>Plesiocystis</taxon>
    </lineage>
</organism>
<feature type="transmembrane region" description="Helical" evidence="8">
    <location>
        <begin position="12"/>
        <end position="39"/>
    </location>
</feature>
<feature type="transmembrane region" description="Helical" evidence="8">
    <location>
        <begin position="232"/>
        <end position="252"/>
    </location>
</feature>
<keyword evidence="4 8" id="KW-1003">Cell membrane</keyword>
<evidence type="ECO:0000313" key="10">
    <source>
        <dbReference type="Proteomes" id="UP000005801"/>
    </source>
</evidence>
<dbReference type="AlphaFoldDB" id="A6G7J9"/>
<dbReference type="EMBL" id="ABCS01000034">
    <property type="protein sequence ID" value="EDM78208.1"/>
    <property type="molecule type" value="Genomic_DNA"/>
</dbReference>
<evidence type="ECO:0000256" key="1">
    <source>
        <dbReference type="ARBA" id="ARBA00004651"/>
    </source>
</evidence>
<evidence type="ECO:0000256" key="8">
    <source>
        <dbReference type="RuleBase" id="RU363041"/>
    </source>
</evidence>
<dbReference type="InterPro" id="IPR052017">
    <property type="entry name" value="TSUP"/>
</dbReference>
<evidence type="ECO:0000256" key="6">
    <source>
        <dbReference type="ARBA" id="ARBA00022989"/>
    </source>
</evidence>
<feature type="transmembrane region" description="Helical" evidence="8">
    <location>
        <begin position="78"/>
        <end position="97"/>
    </location>
</feature>
<proteinExistence type="inferred from homology"/>
<dbReference type="Pfam" id="PF01925">
    <property type="entry name" value="TauE"/>
    <property type="match status" value="1"/>
</dbReference>
<keyword evidence="3" id="KW-0813">Transport</keyword>
<evidence type="ECO:0000256" key="7">
    <source>
        <dbReference type="ARBA" id="ARBA00023136"/>
    </source>
</evidence>
<evidence type="ECO:0000256" key="3">
    <source>
        <dbReference type="ARBA" id="ARBA00022448"/>
    </source>
</evidence>
<dbReference type="Proteomes" id="UP000005801">
    <property type="component" value="Unassembled WGS sequence"/>
</dbReference>
<keyword evidence="6 8" id="KW-1133">Transmembrane helix</keyword>
<feature type="transmembrane region" description="Helical" evidence="8">
    <location>
        <begin position="135"/>
        <end position="155"/>
    </location>
</feature>
<evidence type="ECO:0000313" key="9">
    <source>
        <dbReference type="EMBL" id="EDM78208.1"/>
    </source>
</evidence>
<comment type="subcellular location">
    <subcellularLocation>
        <location evidence="1 8">Cell membrane</location>
        <topology evidence="1 8">Multi-pass membrane protein</topology>
    </subcellularLocation>
</comment>
<feature type="transmembrane region" description="Helical" evidence="8">
    <location>
        <begin position="51"/>
        <end position="72"/>
    </location>
</feature>
<keyword evidence="7 8" id="KW-0472">Membrane</keyword>
<dbReference type="eggNOG" id="COG0730">
    <property type="taxonomic scope" value="Bacteria"/>
</dbReference>
<keyword evidence="10" id="KW-1185">Reference proteome</keyword>
<dbReference type="PANTHER" id="PTHR30269">
    <property type="entry name" value="TRANSMEMBRANE PROTEIN YFCA"/>
    <property type="match status" value="1"/>
</dbReference>
<evidence type="ECO:0000256" key="5">
    <source>
        <dbReference type="ARBA" id="ARBA00022692"/>
    </source>
</evidence>
<sequence>MLAVSLGLPPLTVAGLVLGAFFAFLVASTLGVGGPVILMPTLMLVLSPAEAVAMVLPPLVANGVAKLALFGRDVDWKAIAYLASAALPLAFVAAFFTGNLDPQVIKALIAGLVLAVVILPRVLQREFEFGPRGLIAWGLLGGTAGGLAGAAGPPMAIAFKGYGLSRVHFIATIAVMQIALPVVRFPGYSSTGLFNSDYLVLAVLMSIVAVIAVPIGGRLAERMEVETFRKGLDLLLVCIAVTMIASLAYAAFSPG</sequence>
<evidence type="ECO:0000256" key="4">
    <source>
        <dbReference type="ARBA" id="ARBA00022475"/>
    </source>
</evidence>
<comment type="similarity">
    <text evidence="2 8">Belongs to the 4-toluene sulfonate uptake permease (TSUP) (TC 2.A.102) family.</text>
</comment>
<reference evidence="9 10" key="1">
    <citation type="submission" date="2007-06" db="EMBL/GenBank/DDBJ databases">
        <authorList>
            <person name="Shimkets L."/>
            <person name="Ferriera S."/>
            <person name="Johnson J."/>
            <person name="Kravitz S."/>
            <person name="Beeson K."/>
            <person name="Sutton G."/>
            <person name="Rogers Y.-H."/>
            <person name="Friedman R."/>
            <person name="Frazier M."/>
            <person name="Venter J.C."/>
        </authorList>
    </citation>
    <scope>NUCLEOTIDE SEQUENCE [LARGE SCALE GENOMIC DNA]</scope>
    <source>
        <strain evidence="9 10">SIR-1</strain>
    </source>
</reference>